<name>A0ABQ3GLX0_9GAMM</name>
<feature type="signal peptide" evidence="1">
    <location>
        <begin position="1"/>
        <end position="18"/>
    </location>
</feature>
<evidence type="ECO:0000256" key="1">
    <source>
        <dbReference type="SAM" id="SignalP"/>
    </source>
</evidence>
<dbReference type="Pfam" id="PF07007">
    <property type="entry name" value="LprI"/>
    <property type="match status" value="1"/>
</dbReference>
<feature type="chain" id="PRO_5047167820" description="Lysozyme inhibitor LprI-like N-terminal domain-containing protein" evidence="1">
    <location>
        <begin position="19"/>
        <end position="233"/>
    </location>
</feature>
<keyword evidence="4" id="KW-1185">Reference proteome</keyword>
<dbReference type="InterPro" id="IPR009739">
    <property type="entry name" value="LprI-like_N"/>
</dbReference>
<comment type="caution">
    <text evidence="3">The sequence shown here is derived from an EMBL/GenBank/DDBJ whole genome shotgun (WGS) entry which is preliminary data.</text>
</comment>
<evidence type="ECO:0000313" key="3">
    <source>
        <dbReference type="EMBL" id="GHD25166.1"/>
    </source>
</evidence>
<proteinExistence type="predicted"/>
<protein>
    <recommendedName>
        <fullName evidence="2">Lysozyme inhibitor LprI-like N-terminal domain-containing protein</fullName>
    </recommendedName>
</protein>
<evidence type="ECO:0000313" key="4">
    <source>
        <dbReference type="Proteomes" id="UP000610203"/>
    </source>
</evidence>
<keyword evidence="1" id="KW-0732">Signal</keyword>
<accession>A0ABQ3GLX0</accession>
<dbReference type="EMBL" id="BMZR01000001">
    <property type="protein sequence ID" value="GHD25166.1"/>
    <property type="molecule type" value="Genomic_DNA"/>
</dbReference>
<dbReference type="Proteomes" id="UP000610203">
    <property type="component" value="Unassembled WGS sequence"/>
</dbReference>
<organism evidence="3 4">
    <name type="scientific">Psychrobacter glaciei</name>
    <dbReference type="NCBI Taxonomy" id="619771"/>
    <lineage>
        <taxon>Bacteria</taxon>
        <taxon>Pseudomonadati</taxon>
        <taxon>Pseudomonadota</taxon>
        <taxon>Gammaproteobacteria</taxon>
        <taxon>Moraxellales</taxon>
        <taxon>Moraxellaceae</taxon>
        <taxon>Psychrobacter</taxon>
    </lineage>
</organism>
<gene>
    <name evidence="3" type="ORF">GCM10016272_00580</name>
</gene>
<dbReference type="Gene3D" id="1.20.1270.180">
    <property type="match status" value="1"/>
</dbReference>
<feature type="domain" description="Lysozyme inhibitor LprI-like N-terminal" evidence="2">
    <location>
        <begin position="149"/>
        <end position="224"/>
    </location>
</feature>
<evidence type="ECO:0000259" key="2">
    <source>
        <dbReference type="Pfam" id="PF07007"/>
    </source>
</evidence>
<reference evidence="4" key="1">
    <citation type="journal article" date="2019" name="Int. J. Syst. Evol. Microbiol.">
        <title>The Global Catalogue of Microorganisms (GCM) 10K type strain sequencing project: providing services to taxonomists for standard genome sequencing and annotation.</title>
        <authorList>
            <consortium name="The Broad Institute Genomics Platform"/>
            <consortium name="The Broad Institute Genome Sequencing Center for Infectious Disease"/>
            <person name="Wu L."/>
            <person name="Ma J."/>
        </authorList>
    </citation>
    <scope>NUCLEOTIDE SEQUENCE [LARGE SCALE GENOMIC DNA]</scope>
    <source>
        <strain evidence="4">KCTC 42280</strain>
    </source>
</reference>
<sequence>MTVFASLMLVAFMSSAVAPIEANFILGMDVQGQRLNLYEDCAEGSVTCDNMLLVAPDVGLLLQTKQAGKRLGNTPYAVKLYPAKTKHSVCNDGVTPCGFQGYTFKGEDFNGFIDPLSNELYITSNWTTDSDTFLYTENRTYLPLVSQAKLIDTMYKTSDQTLNSGYNNTRQEVRRLYGTQMADDLKLEQQAWIKQRSKDCGADVKHQPRTQAEKVCFIQQNDTREQAWFLWID</sequence>